<organism evidence="1 2">
    <name type="scientific">Candidatus Beckwithbacteria bacterium RIFCSPHIGHO2_12_FULL_47_17</name>
    <dbReference type="NCBI Taxonomy" id="1797460"/>
    <lineage>
        <taxon>Bacteria</taxon>
        <taxon>Candidatus Beckwithiibacteriota</taxon>
    </lineage>
</organism>
<dbReference type="AlphaFoldDB" id="A0A1F5DP25"/>
<proteinExistence type="predicted"/>
<dbReference type="Proteomes" id="UP000176791">
    <property type="component" value="Unassembled WGS sequence"/>
</dbReference>
<comment type="caution">
    <text evidence="1">The sequence shown here is derived from an EMBL/GenBank/DDBJ whole genome shotgun (WGS) entry which is preliminary data.</text>
</comment>
<dbReference type="EMBL" id="MEZN01000006">
    <property type="protein sequence ID" value="OGD56893.1"/>
    <property type="molecule type" value="Genomic_DNA"/>
</dbReference>
<dbReference type="STRING" id="1797460.A3E73_00650"/>
<name>A0A1F5DP25_9BACT</name>
<protein>
    <submittedName>
        <fullName evidence="1">Uncharacterized protein</fullName>
    </submittedName>
</protein>
<accession>A0A1F5DP25</accession>
<reference evidence="1 2" key="1">
    <citation type="journal article" date="2016" name="Nat. Commun.">
        <title>Thousands of microbial genomes shed light on interconnected biogeochemical processes in an aquifer system.</title>
        <authorList>
            <person name="Anantharaman K."/>
            <person name="Brown C.T."/>
            <person name="Hug L.A."/>
            <person name="Sharon I."/>
            <person name="Castelle C.J."/>
            <person name="Probst A.J."/>
            <person name="Thomas B.C."/>
            <person name="Singh A."/>
            <person name="Wilkins M.J."/>
            <person name="Karaoz U."/>
            <person name="Brodie E.L."/>
            <person name="Williams K.H."/>
            <person name="Hubbard S.S."/>
            <person name="Banfield J.F."/>
        </authorList>
    </citation>
    <scope>NUCLEOTIDE SEQUENCE [LARGE SCALE GENOMIC DNA]</scope>
</reference>
<evidence type="ECO:0000313" key="1">
    <source>
        <dbReference type="EMBL" id="OGD56893.1"/>
    </source>
</evidence>
<gene>
    <name evidence="1" type="ORF">A3E73_00650</name>
</gene>
<sequence>MRVIFKRSAENIFLFFIPINRFEAIKADRNAEMAPAHRVAGRVGDDHAQVFNPMFAAEVEPDFFSSSVGRFGPQNIVAVAV</sequence>
<evidence type="ECO:0000313" key="2">
    <source>
        <dbReference type="Proteomes" id="UP000176791"/>
    </source>
</evidence>